<comment type="caution">
    <text evidence="16">Lacks conserved residue(s) required for the propagation of feature annotation.</text>
</comment>
<evidence type="ECO:0000256" key="3">
    <source>
        <dbReference type="ARBA" id="ARBA00004496"/>
    </source>
</evidence>
<comment type="pathway">
    <text evidence="4 16">Cofactor biosynthesis; coenzyme A biosynthesis; CoA from (R)-pantothenate: step 1/5.</text>
</comment>
<accession>A0ABV7EYP1</accession>
<comment type="cofactor">
    <cofactor evidence="2">
        <name>K(+)</name>
        <dbReference type="ChEBI" id="CHEBI:29103"/>
    </cofactor>
</comment>
<evidence type="ECO:0000256" key="1">
    <source>
        <dbReference type="ARBA" id="ARBA00001206"/>
    </source>
</evidence>
<gene>
    <name evidence="16" type="primary">coaX</name>
    <name evidence="17" type="ORF">ACFOFO_08005</name>
</gene>
<comment type="subunit">
    <text evidence="5 16">Homodimer.</text>
</comment>
<dbReference type="InterPro" id="IPR004619">
    <property type="entry name" value="Type_III_PanK"/>
</dbReference>
<evidence type="ECO:0000313" key="17">
    <source>
        <dbReference type="EMBL" id="MFC3107903.1"/>
    </source>
</evidence>
<feature type="binding site" evidence="16">
    <location>
        <begin position="107"/>
        <end position="110"/>
    </location>
    <ligand>
        <name>substrate</name>
    </ligand>
</feature>
<dbReference type="Pfam" id="PF03309">
    <property type="entry name" value="Pan_kinase"/>
    <property type="match status" value="1"/>
</dbReference>
<dbReference type="HAMAP" id="MF_01274">
    <property type="entry name" value="Pantothen_kinase_3"/>
    <property type="match status" value="1"/>
</dbReference>
<feature type="binding site" evidence="16">
    <location>
        <position position="186"/>
    </location>
    <ligand>
        <name>substrate</name>
    </ligand>
</feature>
<evidence type="ECO:0000256" key="6">
    <source>
        <dbReference type="ARBA" id="ARBA00012102"/>
    </source>
</evidence>
<protein>
    <recommendedName>
        <fullName evidence="15 16">Type III pantothenate kinase</fullName>
        <ecNumber evidence="6 16">2.7.1.33</ecNumber>
    </recommendedName>
    <alternativeName>
        <fullName evidence="16">PanK-III</fullName>
    </alternativeName>
    <alternativeName>
        <fullName evidence="16">Pantothenic acid kinase</fullName>
    </alternativeName>
</protein>
<proteinExistence type="inferred from homology"/>
<evidence type="ECO:0000256" key="4">
    <source>
        <dbReference type="ARBA" id="ARBA00005225"/>
    </source>
</evidence>
<dbReference type="Gene3D" id="3.30.420.40">
    <property type="match status" value="2"/>
</dbReference>
<keyword evidence="9 16" id="KW-0547">Nucleotide-binding</keyword>
<evidence type="ECO:0000256" key="13">
    <source>
        <dbReference type="ARBA" id="ARBA00022993"/>
    </source>
</evidence>
<comment type="subcellular location">
    <subcellularLocation>
        <location evidence="3 16">Cytoplasm</location>
    </subcellularLocation>
</comment>
<evidence type="ECO:0000256" key="16">
    <source>
        <dbReference type="HAMAP-Rule" id="MF_01274"/>
    </source>
</evidence>
<evidence type="ECO:0000256" key="10">
    <source>
        <dbReference type="ARBA" id="ARBA00022777"/>
    </source>
</evidence>
<evidence type="ECO:0000256" key="8">
    <source>
        <dbReference type="ARBA" id="ARBA00022679"/>
    </source>
</evidence>
<sequence length="262" mass="27022">MLLLIDVGNTKVKWALAPIAAAAGVAPGRWTSSGSVAHADLASLAETWQGQEISRVLLSNVAGNAMRNKLEEMLRHLNPAPIAVEWFASHAQLAGVRNGYRNPAQLGCDRFASLIGAHALFPDQPLIVATCGTATTVDALSADGMFLGGMILPGLGLMASSLARNTAQLPLVAQDIVVAQTFADNTGGAIISGCIAAQVGAIERAVATHKRQSATASAAAPVRCVLSGGAAVYVAPHLSIPHQLVDNLVLTGLHTVAMHHQT</sequence>
<keyword evidence="13 16" id="KW-0173">Coenzyme A biosynthesis</keyword>
<dbReference type="NCBIfam" id="TIGR00671">
    <property type="entry name" value="baf"/>
    <property type="match status" value="1"/>
</dbReference>
<keyword evidence="8 16" id="KW-0808">Transferase</keyword>
<evidence type="ECO:0000256" key="7">
    <source>
        <dbReference type="ARBA" id="ARBA00022490"/>
    </source>
</evidence>
<evidence type="ECO:0000256" key="15">
    <source>
        <dbReference type="ARBA" id="ARBA00040883"/>
    </source>
</evidence>
<keyword evidence="11 16" id="KW-0067">ATP-binding</keyword>
<comment type="catalytic activity">
    <reaction evidence="1 16">
        <text>(R)-pantothenate + ATP = (R)-4'-phosphopantothenate + ADP + H(+)</text>
        <dbReference type="Rhea" id="RHEA:16373"/>
        <dbReference type="ChEBI" id="CHEBI:10986"/>
        <dbReference type="ChEBI" id="CHEBI:15378"/>
        <dbReference type="ChEBI" id="CHEBI:29032"/>
        <dbReference type="ChEBI" id="CHEBI:30616"/>
        <dbReference type="ChEBI" id="CHEBI:456216"/>
        <dbReference type="EC" id="2.7.1.33"/>
    </reaction>
</comment>
<name>A0ABV7EYP1_9BURK</name>
<organism evidence="17 18">
    <name type="scientific">Undibacterium arcticum</name>
    <dbReference type="NCBI Taxonomy" id="1762892"/>
    <lineage>
        <taxon>Bacteria</taxon>
        <taxon>Pseudomonadati</taxon>
        <taxon>Pseudomonadota</taxon>
        <taxon>Betaproteobacteria</taxon>
        <taxon>Burkholderiales</taxon>
        <taxon>Oxalobacteraceae</taxon>
        <taxon>Undibacterium</taxon>
    </lineage>
</organism>
<dbReference type="GO" id="GO:0004594">
    <property type="term" value="F:pantothenate kinase activity"/>
    <property type="evidence" value="ECO:0007669"/>
    <property type="project" value="UniProtKB-EC"/>
</dbReference>
<comment type="similarity">
    <text evidence="14 16">Belongs to the type III pantothenate kinase family.</text>
</comment>
<keyword evidence="10 16" id="KW-0418">Kinase</keyword>
<feature type="active site" description="Proton acceptor" evidence="16">
    <location>
        <position position="109"/>
    </location>
</feature>
<dbReference type="PANTHER" id="PTHR34265">
    <property type="entry name" value="TYPE III PANTOTHENATE KINASE"/>
    <property type="match status" value="1"/>
</dbReference>
<comment type="cofactor">
    <cofactor evidence="16">
        <name>NH4(+)</name>
        <dbReference type="ChEBI" id="CHEBI:28938"/>
    </cofactor>
    <cofactor evidence="16">
        <name>K(+)</name>
        <dbReference type="ChEBI" id="CHEBI:29103"/>
    </cofactor>
    <text evidence="16">A monovalent cation. Ammonium or potassium.</text>
</comment>
<comment type="function">
    <text evidence="16">Catalyzes the phosphorylation of pantothenate (Pan), the first step in CoA biosynthesis.</text>
</comment>
<evidence type="ECO:0000256" key="14">
    <source>
        <dbReference type="ARBA" id="ARBA00038036"/>
    </source>
</evidence>
<keyword evidence="12 16" id="KW-0630">Potassium</keyword>
<dbReference type="EC" id="2.7.1.33" evidence="6 16"/>
<dbReference type="InterPro" id="IPR043129">
    <property type="entry name" value="ATPase_NBD"/>
</dbReference>
<evidence type="ECO:0000256" key="5">
    <source>
        <dbReference type="ARBA" id="ARBA00011738"/>
    </source>
</evidence>
<feature type="binding site" evidence="16">
    <location>
        <position position="133"/>
    </location>
    <ligand>
        <name>ATP</name>
        <dbReference type="ChEBI" id="CHEBI:30616"/>
    </ligand>
</feature>
<dbReference type="PANTHER" id="PTHR34265:SF1">
    <property type="entry name" value="TYPE III PANTOTHENATE KINASE"/>
    <property type="match status" value="1"/>
</dbReference>
<evidence type="ECO:0000256" key="12">
    <source>
        <dbReference type="ARBA" id="ARBA00022958"/>
    </source>
</evidence>
<evidence type="ECO:0000256" key="9">
    <source>
        <dbReference type="ARBA" id="ARBA00022741"/>
    </source>
</evidence>
<dbReference type="Proteomes" id="UP001595530">
    <property type="component" value="Unassembled WGS sequence"/>
</dbReference>
<dbReference type="EMBL" id="JBHRTP010000022">
    <property type="protein sequence ID" value="MFC3107903.1"/>
    <property type="molecule type" value="Genomic_DNA"/>
</dbReference>
<feature type="binding site" evidence="16">
    <location>
        <begin position="6"/>
        <end position="13"/>
    </location>
    <ligand>
        <name>ATP</name>
        <dbReference type="ChEBI" id="CHEBI:30616"/>
    </ligand>
</feature>
<keyword evidence="7 16" id="KW-0963">Cytoplasm</keyword>
<evidence type="ECO:0000256" key="2">
    <source>
        <dbReference type="ARBA" id="ARBA00001958"/>
    </source>
</evidence>
<dbReference type="CDD" id="cd24015">
    <property type="entry name" value="ASKHA_NBD_PanK-III"/>
    <property type="match status" value="1"/>
</dbReference>
<reference evidence="18" key="1">
    <citation type="journal article" date="2019" name="Int. J. Syst. Evol. Microbiol.">
        <title>The Global Catalogue of Microorganisms (GCM) 10K type strain sequencing project: providing services to taxonomists for standard genome sequencing and annotation.</title>
        <authorList>
            <consortium name="The Broad Institute Genomics Platform"/>
            <consortium name="The Broad Institute Genome Sequencing Center for Infectious Disease"/>
            <person name="Wu L."/>
            <person name="Ma J."/>
        </authorList>
    </citation>
    <scope>NUCLEOTIDE SEQUENCE [LARGE SCALE GENOMIC DNA]</scope>
    <source>
        <strain evidence="18">KCTC 42986</strain>
    </source>
</reference>
<keyword evidence="18" id="KW-1185">Reference proteome</keyword>
<dbReference type="RefSeq" id="WP_390322029.1">
    <property type="nucleotide sequence ID" value="NZ_JBHRTP010000022.1"/>
</dbReference>
<comment type="caution">
    <text evidence="17">The sequence shown here is derived from an EMBL/GenBank/DDBJ whole genome shotgun (WGS) entry which is preliminary data.</text>
</comment>
<evidence type="ECO:0000256" key="11">
    <source>
        <dbReference type="ARBA" id="ARBA00022840"/>
    </source>
</evidence>
<evidence type="ECO:0000313" key="18">
    <source>
        <dbReference type="Proteomes" id="UP001595530"/>
    </source>
</evidence>
<dbReference type="SUPFAM" id="SSF53067">
    <property type="entry name" value="Actin-like ATPase domain"/>
    <property type="match status" value="2"/>
</dbReference>
<feature type="binding site" evidence="16">
    <location>
        <position position="100"/>
    </location>
    <ligand>
        <name>substrate</name>
    </ligand>
</feature>